<accession>A0ABZ0EL68</accession>
<feature type="transmembrane region" description="Helical" evidence="7">
    <location>
        <begin position="39"/>
        <end position="59"/>
    </location>
</feature>
<evidence type="ECO:0000256" key="2">
    <source>
        <dbReference type="ARBA" id="ARBA00009298"/>
    </source>
</evidence>
<evidence type="ECO:0000256" key="5">
    <source>
        <dbReference type="ARBA" id="ARBA00022989"/>
    </source>
</evidence>
<protein>
    <recommendedName>
        <fullName evidence="7">Protein MgtC</fullName>
    </recommendedName>
</protein>
<feature type="transmembrane region" description="Helical" evidence="7">
    <location>
        <begin position="96"/>
        <end position="114"/>
    </location>
</feature>
<keyword evidence="3" id="KW-1003">Cell membrane</keyword>
<feature type="domain" description="MgtC/SapB/SrpB/YhiD N-terminal" evidence="8">
    <location>
        <begin position="14"/>
        <end position="142"/>
    </location>
</feature>
<evidence type="ECO:0000256" key="1">
    <source>
        <dbReference type="ARBA" id="ARBA00004651"/>
    </source>
</evidence>
<reference evidence="9 10" key="1">
    <citation type="submission" date="2023-10" db="EMBL/GenBank/DDBJ databases">
        <title>Surface-active antibiotics is a multifunctional adaptation for post-fire microbes.</title>
        <authorList>
            <person name="Liu M.D."/>
            <person name="Du Y."/>
            <person name="Koupaei S.K."/>
            <person name="Kim N.R."/>
            <person name="Zhang W."/>
            <person name="Traxler M.F."/>
        </authorList>
    </citation>
    <scope>NUCLEOTIDE SEQUENCE [LARGE SCALE GENOMIC DNA]</scope>
    <source>
        <strain evidence="9 10">F3</strain>
    </source>
</reference>
<feature type="transmembrane region" description="Helical" evidence="7">
    <location>
        <begin position="6"/>
        <end position="27"/>
    </location>
</feature>
<evidence type="ECO:0000256" key="6">
    <source>
        <dbReference type="ARBA" id="ARBA00023136"/>
    </source>
</evidence>
<comment type="subcellular location">
    <subcellularLocation>
        <location evidence="7">Cell inner membrane</location>
        <topology evidence="7">Multi-pass membrane protein</topology>
    </subcellularLocation>
    <subcellularLocation>
        <location evidence="1">Cell membrane</location>
        <topology evidence="1">Multi-pass membrane protein</topology>
    </subcellularLocation>
</comment>
<keyword evidence="4 7" id="KW-0812">Transmembrane</keyword>
<evidence type="ECO:0000313" key="10">
    <source>
        <dbReference type="Proteomes" id="UP001302652"/>
    </source>
</evidence>
<name>A0ABZ0EL68_9BURK</name>
<sequence length="164" mass="17033">MLPDSVFREVLLRMVVAVLVGCVVGVDRNLRGKPTGVKTLGLVALGACLVTMAGAGFALSGVGVDANASRAIQGIVTGVGFLGAGVIVQNGGDEKVRGLTTAASIWVTAALGIVCGVGAWSVALIATLLLVLLLVLGRPLERALHRRWLKMPQDDRDSITRHEE</sequence>
<dbReference type="PRINTS" id="PR01837">
    <property type="entry name" value="MGTCSAPBPROT"/>
</dbReference>
<dbReference type="PANTHER" id="PTHR33778:SF1">
    <property type="entry name" value="MAGNESIUM TRANSPORTER YHID-RELATED"/>
    <property type="match status" value="1"/>
</dbReference>
<evidence type="ECO:0000313" key="9">
    <source>
        <dbReference type="EMBL" id="WOD17072.1"/>
    </source>
</evidence>
<evidence type="ECO:0000259" key="8">
    <source>
        <dbReference type="Pfam" id="PF02308"/>
    </source>
</evidence>
<proteinExistence type="inferred from homology"/>
<gene>
    <name evidence="9" type="ORF">RW095_14665</name>
</gene>
<dbReference type="PANTHER" id="PTHR33778">
    <property type="entry name" value="PROTEIN MGTC"/>
    <property type="match status" value="1"/>
</dbReference>
<keyword evidence="7" id="KW-0997">Cell inner membrane</keyword>
<dbReference type="Proteomes" id="UP001302652">
    <property type="component" value="Chromosome 2"/>
</dbReference>
<evidence type="ECO:0000256" key="3">
    <source>
        <dbReference type="ARBA" id="ARBA00022475"/>
    </source>
</evidence>
<feature type="transmembrane region" description="Helical" evidence="7">
    <location>
        <begin position="71"/>
        <end position="89"/>
    </location>
</feature>
<evidence type="ECO:0000256" key="7">
    <source>
        <dbReference type="RuleBase" id="RU365041"/>
    </source>
</evidence>
<dbReference type="EMBL" id="CP136512">
    <property type="protein sequence ID" value="WOD17072.1"/>
    <property type="molecule type" value="Genomic_DNA"/>
</dbReference>
<evidence type="ECO:0000256" key="4">
    <source>
        <dbReference type="ARBA" id="ARBA00022692"/>
    </source>
</evidence>
<dbReference type="Pfam" id="PF02308">
    <property type="entry name" value="MgtC"/>
    <property type="match status" value="1"/>
</dbReference>
<organism evidence="9 10">
    <name type="scientific">Paraburkholderia kirstenboschensis</name>
    <dbReference type="NCBI Taxonomy" id="1245436"/>
    <lineage>
        <taxon>Bacteria</taxon>
        <taxon>Pseudomonadati</taxon>
        <taxon>Pseudomonadota</taxon>
        <taxon>Betaproteobacteria</taxon>
        <taxon>Burkholderiales</taxon>
        <taxon>Burkholderiaceae</taxon>
        <taxon>Paraburkholderia</taxon>
    </lineage>
</organism>
<comment type="similarity">
    <text evidence="2 7">Belongs to the MgtC/SapB family.</text>
</comment>
<dbReference type="InterPro" id="IPR049177">
    <property type="entry name" value="MgtC_SapB_SrpB_YhiD_N"/>
</dbReference>
<keyword evidence="5 7" id="KW-1133">Transmembrane helix</keyword>
<dbReference type="RefSeq" id="WP_317019655.1">
    <property type="nucleotide sequence ID" value="NZ_CP136512.1"/>
</dbReference>
<dbReference type="InterPro" id="IPR003416">
    <property type="entry name" value="MgtC/SapB/SrpB/YhiD_fam"/>
</dbReference>
<keyword evidence="10" id="KW-1185">Reference proteome</keyword>
<keyword evidence="6 7" id="KW-0472">Membrane</keyword>